<dbReference type="InterPro" id="IPR036388">
    <property type="entry name" value="WH-like_DNA-bd_sf"/>
</dbReference>
<comment type="caution">
    <text evidence="6">The sequence shown here is derived from an EMBL/GenBank/DDBJ whole genome shotgun (WGS) entry which is preliminary data.</text>
</comment>
<organism evidence="6 7">
    <name type="scientific">Roseomonas haemaphysalidis</name>
    <dbReference type="NCBI Taxonomy" id="2768162"/>
    <lineage>
        <taxon>Bacteria</taxon>
        <taxon>Pseudomonadati</taxon>
        <taxon>Pseudomonadota</taxon>
        <taxon>Alphaproteobacteria</taxon>
        <taxon>Acetobacterales</taxon>
        <taxon>Roseomonadaceae</taxon>
        <taxon>Roseomonas</taxon>
    </lineage>
</organism>
<feature type="domain" description="HTH lysR-type" evidence="5">
    <location>
        <begin position="13"/>
        <end position="65"/>
    </location>
</feature>
<dbReference type="InterPro" id="IPR036390">
    <property type="entry name" value="WH_DNA-bd_sf"/>
</dbReference>
<dbReference type="PROSITE" id="PS50931">
    <property type="entry name" value="HTH_LYSR"/>
    <property type="match status" value="1"/>
</dbReference>
<dbReference type="Gene3D" id="1.10.10.10">
    <property type="entry name" value="Winged helix-like DNA-binding domain superfamily/Winged helix DNA-binding domain"/>
    <property type="match status" value="1"/>
</dbReference>
<proteinExistence type="inferred from homology"/>
<dbReference type="Proteomes" id="UP001518989">
    <property type="component" value="Unassembled WGS sequence"/>
</dbReference>
<evidence type="ECO:0000256" key="1">
    <source>
        <dbReference type="ARBA" id="ARBA00009437"/>
    </source>
</evidence>
<evidence type="ECO:0000259" key="5">
    <source>
        <dbReference type="PROSITE" id="PS50931"/>
    </source>
</evidence>
<dbReference type="InterPro" id="IPR050950">
    <property type="entry name" value="HTH-type_LysR_regulators"/>
</dbReference>
<keyword evidence="4" id="KW-0804">Transcription</keyword>
<dbReference type="PANTHER" id="PTHR30419:SF2">
    <property type="entry name" value="LYSR FAMILY TRANSCRIPTIONAL REGULATOR"/>
    <property type="match status" value="1"/>
</dbReference>
<dbReference type="Gene3D" id="3.40.190.290">
    <property type="match status" value="1"/>
</dbReference>
<dbReference type="Pfam" id="PF03466">
    <property type="entry name" value="LysR_substrate"/>
    <property type="match status" value="1"/>
</dbReference>
<evidence type="ECO:0000313" key="7">
    <source>
        <dbReference type="Proteomes" id="UP001518989"/>
    </source>
</evidence>
<keyword evidence="7" id="KW-1185">Reference proteome</keyword>
<dbReference type="RefSeq" id="WP_207415418.1">
    <property type="nucleotide sequence ID" value="NZ_CP061179.1"/>
</dbReference>
<evidence type="ECO:0000256" key="4">
    <source>
        <dbReference type="ARBA" id="ARBA00023163"/>
    </source>
</evidence>
<dbReference type="EMBL" id="JACTNG010000001">
    <property type="protein sequence ID" value="MBO1078035.1"/>
    <property type="molecule type" value="Genomic_DNA"/>
</dbReference>
<comment type="similarity">
    <text evidence="1">Belongs to the LysR transcriptional regulatory family.</text>
</comment>
<dbReference type="InterPro" id="IPR005119">
    <property type="entry name" value="LysR_subst-bd"/>
</dbReference>
<dbReference type="Pfam" id="PF00126">
    <property type="entry name" value="HTH_1"/>
    <property type="match status" value="1"/>
</dbReference>
<evidence type="ECO:0000256" key="3">
    <source>
        <dbReference type="ARBA" id="ARBA00023125"/>
    </source>
</evidence>
<evidence type="ECO:0000256" key="2">
    <source>
        <dbReference type="ARBA" id="ARBA00023015"/>
    </source>
</evidence>
<dbReference type="InterPro" id="IPR000847">
    <property type="entry name" value="LysR_HTH_N"/>
</dbReference>
<sequence>MKRPRLRIHAASLIYFDAVRRAGGIREAARRLNVASSAVNRQVLALEAELQAPLFERLAGGLKLTPAGEVVAQHVVHVLRDAEGVQSRLDALKGLEAGHAELATLEGLCHDMVPAAMAAMSRRFPRVSIGVGILDTDAIPAAISNGDADLGLAFEVKPRADLRRIAAAPFRLGAVLPPGSPLAALSHAALDELRGQPLILPRKNFANREQLHPLLAQAGLLEQGRCEAGSIDLMKQLVLRGVGIGLMTPIGLEKELASGALVHVPLRHGGGDIQSQLGLYSRAESPLSVAAGMFAEHLAAALARAAGQAA</sequence>
<reference evidence="6 7" key="1">
    <citation type="submission" date="2020-09" db="EMBL/GenBank/DDBJ databases">
        <title>Roseomonas.</title>
        <authorList>
            <person name="Zhu W."/>
        </authorList>
    </citation>
    <scope>NUCLEOTIDE SEQUENCE [LARGE SCALE GENOMIC DNA]</scope>
    <source>
        <strain evidence="6 7">573</strain>
    </source>
</reference>
<dbReference type="SUPFAM" id="SSF53850">
    <property type="entry name" value="Periplasmic binding protein-like II"/>
    <property type="match status" value="1"/>
</dbReference>
<protein>
    <submittedName>
        <fullName evidence="6">LysR family transcriptional regulator</fullName>
    </submittedName>
</protein>
<accession>A0ABS3KM47</accession>
<dbReference type="SUPFAM" id="SSF46785">
    <property type="entry name" value="Winged helix' DNA-binding domain"/>
    <property type="match status" value="1"/>
</dbReference>
<dbReference type="PANTHER" id="PTHR30419">
    <property type="entry name" value="HTH-TYPE TRANSCRIPTIONAL REGULATOR YBHD"/>
    <property type="match status" value="1"/>
</dbReference>
<keyword evidence="3" id="KW-0238">DNA-binding</keyword>
<name>A0ABS3KM47_9PROT</name>
<gene>
    <name evidence="6" type="ORF">IAI61_03260</name>
</gene>
<keyword evidence="2" id="KW-0805">Transcription regulation</keyword>
<evidence type="ECO:0000313" key="6">
    <source>
        <dbReference type="EMBL" id="MBO1078035.1"/>
    </source>
</evidence>